<gene>
    <name evidence="3" type="ORF">C1881_08980</name>
</gene>
<dbReference type="EMBL" id="PPTO01000017">
    <property type="protein sequence ID" value="RDB55886.1"/>
    <property type="molecule type" value="Genomic_DNA"/>
</dbReference>
<sequence>MGLIADAICETLWPTRCALCDAPGAVLCTRCAARLDYLDFWRACPRCGAAFGFLQCDHCTPLVNKEEHTRLCISALRYTADTGVLIKTYKDKGEQRLSETLAAILANALPPSWLRWANGVTYVSATKAARRRRGFDHMELLARSLAGQCGLSCIRALNPPTARDQRILDRAERKQNMQGRFTACEPLPGRRLILIDDVFTTGATMDQASIALERAGAQVRCATVARA</sequence>
<dbReference type="InterPro" id="IPR029057">
    <property type="entry name" value="PRTase-like"/>
</dbReference>
<evidence type="ECO:0000259" key="2">
    <source>
        <dbReference type="Pfam" id="PF00156"/>
    </source>
</evidence>
<dbReference type="PANTHER" id="PTHR47505">
    <property type="entry name" value="DNA UTILIZATION PROTEIN YHGH"/>
    <property type="match status" value="1"/>
</dbReference>
<evidence type="ECO:0000313" key="4">
    <source>
        <dbReference type="Proteomes" id="UP000253975"/>
    </source>
</evidence>
<dbReference type="Pfam" id="PF00156">
    <property type="entry name" value="Pribosyltran"/>
    <property type="match status" value="1"/>
</dbReference>
<dbReference type="PANTHER" id="PTHR47505:SF1">
    <property type="entry name" value="DNA UTILIZATION PROTEIN YHGH"/>
    <property type="match status" value="1"/>
</dbReference>
<proteinExistence type="inferred from homology"/>
<dbReference type="Gene3D" id="3.40.50.2020">
    <property type="match status" value="1"/>
</dbReference>
<reference evidence="3 4" key="1">
    <citation type="journal article" date="2018" name="Elife">
        <title>Discovery and characterization of a prevalent human gut bacterial enzyme sufficient for the inactivation of a family of plant toxins.</title>
        <authorList>
            <person name="Koppel N."/>
            <person name="Bisanz J.E."/>
            <person name="Pandelia M.E."/>
            <person name="Turnbaugh P.J."/>
            <person name="Balskus E.P."/>
        </authorList>
    </citation>
    <scope>NUCLEOTIDE SEQUENCE [LARGE SCALE GENOMIC DNA]</scope>
    <source>
        <strain evidence="3 4">OB21 GAM31</strain>
    </source>
</reference>
<dbReference type="SUPFAM" id="SSF53271">
    <property type="entry name" value="PRTase-like"/>
    <property type="match status" value="1"/>
</dbReference>
<accession>A0A369LCF2</accession>
<dbReference type="InterPro" id="IPR051910">
    <property type="entry name" value="ComF/GntX_DNA_util-trans"/>
</dbReference>
<dbReference type="CDD" id="cd06223">
    <property type="entry name" value="PRTases_typeI"/>
    <property type="match status" value="1"/>
</dbReference>
<feature type="domain" description="Phosphoribosyltransferase" evidence="2">
    <location>
        <begin position="171"/>
        <end position="226"/>
    </location>
</feature>
<protein>
    <submittedName>
        <fullName evidence="3">ComF family protein</fullName>
    </submittedName>
</protein>
<evidence type="ECO:0000256" key="1">
    <source>
        <dbReference type="ARBA" id="ARBA00008007"/>
    </source>
</evidence>
<name>A0A369LCF2_9ACTN</name>
<organism evidence="3 4">
    <name type="scientific">Slackia isoflavoniconvertens</name>
    <dbReference type="NCBI Taxonomy" id="572010"/>
    <lineage>
        <taxon>Bacteria</taxon>
        <taxon>Bacillati</taxon>
        <taxon>Actinomycetota</taxon>
        <taxon>Coriobacteriia</taxon>
        <taxon>Eggerthellales</taxon>
        <taxon>Eggerthellaceae</taxon>
        <taxon>Slackia</taxon>
    </lineage>
</organism>
<comment type="caution">
    <text evidence="3">The sequence shown here is derived from an EMBL/GenBank/DDBJ whole genome shotgun (WGS) entry which is preliminary data.</text>
</comment>
<evidence type="ECO:0000313" key="3">
    <source>
        <dbReference type="EMBL" id="RDB55886.1"/>
    </source>
</evidence>
<comment type="similarity">
    <text evidence="1">Belongs to the ComF/GntX family.</text>
</comment>
<dbReference type="Proteomes" id="UP000253975">
    <property type="component" value="Unassembled WGS sequence"/>
</dbReference>
<dbReference type="InterPro" id="IPR000836">
    <property type="entry name" value="PRTase_dom"/>
</dbReference>
<dbReference type="AlphaFoldDB" id="A0A369LCF2"/>